<protein>
    <submittedName>
        <fullName evidence="10">Uncharacterized membrane protein YccC</fullName>
    </submittedName>
</protein>
<dbReference type="OrthoDB" id="8670769at2"/>
<evidence type="ECO:0000259" key="8">
    <source>
        <dbReference type="Pfam" id="PF12805"/>
    </source>
</evidence>
<proteinExistence type="inferred from homology"/>
<feature type="transmembrane region" description="Helical" evidence="7">
    <location>
        <begin position="488"/>
        <end position="506"/>
    </location>
</feature>
<organism evidence="10 11">
    <name type="scientific">Pseudoduganella namucuonensis</name>
    <dbReference type="NCBI Taxonomy" id="1035707"/>
    <lineage>
        <taxon>Bacteria</taxon>
        <taxon>Pseudomonadati</taxon>
        <taxon>Pseudomonadota</taxon>
        <taxon>Betaproteobacteria</taxon>
        <taxon>Burkholderiales</taxon>
        <taxon>Oxalobacteraceae</taxon>
        <taxon>Telluria group</taxon>
        <taxon>Pseudoduganella</taxon>
    </lineage>
</organism>
<dbReference type="InterPro" id="IPR032692">
    <property type="entry name" value="YccS_N"/>
</dbReference>
<keyword evidence="3 7" id="KW-0812">Transmembrane</keyword>
<sequence>MHYALNPRTFFHSHYFHLGLRFGAGLVGVTLIALRFADMATAMTVCIGALCTALMDMPSPLRHKFNEMLASVLLCTAVTLVISLCGPVPWLLMAMLVLVSFLACMMVVYGKKSMPLQLAALFIMTMSMEHVMTARESLIHTGLFLLGGVAYLAYAMAIAWLLRHRIKQQVLAEALFELAAYIDIKADFYDTRHNLTEQFNKLIRHQGQLADRQQASRDLILRSHQNRKDAIVVQIHVCMLDLYELVLSTHTDYALLRTHFADSPVLQTLRALAYKAARDIESVGYAVTRKRPSFPAIGYEAELDALEGHILALRGEIDTGKPKQEALAVLRAQRNKIRAIIRMAGELHVASQNEYEGTPFWVDADMQPFLSQQRYELQLMLSHLRPDSPVFRFALRVALAITTGLVVANTLPYAAHSYWIVLTIVIILKPSFSMTKQRRADRIVGTIIGCVITALILRFLNYTPVIVGLLILSTVATPTFIYLRYRYAAISVSIMILLQMHLMAPGNADLITERLVDTFIGAAVATVFSFVLPNWEYQSLPRLIRQVLAMNLRYMQSSFELLQGKCRNDFRYRIDRKRLMDSLAELSGALGRMLDEPASKRRAAEDINLFIVQNYLLVAHVAALRAILRRHARDIPAEAVNAMLAHSHGRVCRTLARALAQHGAQPGDDIELPAEGPAPGETAVPWTGWPLVQRRIRLLQADADKIIVHSVAIVRDVRT</sequence>
<evidence type="ECO:0000256" key="2">
    <source>
        <dbReference type="ARBA" id="ARBA00022475"/>
    </source>
</evidence>
<name>A0A1I7LAN1_9BURK</name>
<evidence type="ECO:0000313" key="10">
    <source>
        <dbReference type="EMBL" id="SFV06554.1"/>
    </source>
</evidence>
<reference evidence="11" key="1">
    <citation type="submission" date="2016-10" db="EMBL/GenBank/DDBJ databases">
        <authorList>
            <person name="Varghese N."/>
            <person name="Submissions S."/>
        </authorList>
    </citation>
    <scope>NUCLEOTIDE SEQUENCE [LARGE SCALE GENOMIC DNA]</scope>
    <source>
        <strain evidence="11">CGMCC 1.11014</strain>
    </source>
</reference>
<gene>
    <name evidence="10" type="ORF">SAMN05216552_102574</name>
</gene>
<evidence type="ECO:0000256" key="1">
    <source>
        <dbReference type="ARBA" id="ARBA00004651"/>
    </source>
</evidence>
<dbReference type="Proteomes" id="UP000199391">
    <property type="component" value="Unassembled WGS sequence"/>
</dbReference>
<feature type="transmembrane region" description="Helical" evidence="7">
    <location>
        <begin position="20"/>
        <end position="53"/>
    </location>
</feature>
<dbReference type="Pfam" id="PF13515">
    <property type="entry name" value="FUSC_2"/>
    <property type="match status" value="1"/>
</dbReference>
<keyword evidence="4 7" id="KW-1133">Transmembrane helix</keyword>
<dbReference type="PANTHER" id="PTHR30509">
    <property type="entry name" value="P-HYDROXYBENZOIC ACID EFFLUX PUMP SUBUNIT-RELATED"/>
    <property type="match status" value="1"/>
</dbReference>
<feature type="domain" description="Integral membrane protein YccS N-terminal" evidence="8">
    <location>
        <begin position="68"/>
        <end position="339"/>
    </location>
</feature>
<evidence type="ECO:0000313" key="11">
    <source>
        <dbReference type="Proteomes" id="UP000199391"/>
    </source>
</evidence>
<dbReference type="RefSeq" id="WP_093557947.1">
    <property type="nucleotide sequence ID" value="NZ_FPBO01000025.1"/>
</dbReference>
<keyword evidence="2" id="KW-1003">Cell membrane</keyword>
<feature type="transmembrane region" description="Helical" evidence="7">
    <location>
        <begin position="90"/>
        <end position="109"/>
    </location>
</feature>
<evidence type="ECO:0000256" key="7">
    <source>
        <dbReference type="SAM" id="Phobius"/>
    </source>
</evidence>
<dbReference type="GO" id="GO:0005886">
    <property type="term" value="C:plasma membrane"/>
    <property type="evidence" value="ECO:0007669"/>
    <property type="project" value="UniProtKB-SubCell"/>
</dbReference>
<accession>A0A1I7LAN1</accession>
<dbReference type="PANTHER" id="PTHR30509:SF9">
    <property type="entry name" value="MULTIDRUG RESISTANCE PROTEIN MDTO"/>
    <property type="match status" value="1"/>
</dbReference>
<evidence type="ECO:0000256" key="3">
    <source>
        <dbReference type="ARBA" id="ARBA00022692"/>
    </source>
</evidence>
<dbReference type="InterPro" id="IPR049453">
    <property type="entry name" value="Memb_transporter_dom"/>
</dbReference>
<evidence type="ECO:0000256" key="5">
    <source>
        <dbReference type="ARBA" id="ARBA00023136"/>
    </source>
</evidence>
<keyword evidence="11" id="KW-1185">Reference proteome</keyword>
<dbReference type="Pfam" id="PF12805">
    <property type="entry name" value="FUSC-like"/>
    <property type="match status" value="1"/>
</dbReference>
<comment type="subcellular location">
    <subcellularLocation>
        <location evidence="1">Cell membrane</location>
        <topology evidence="1">Multi-pass membrane protein</topology>
    </subcellularLocation>
</comment>
<keyword evidence="5 7" id="KW-0472">Membrane</keyword>
<feature type="transmembrane region" description="Helical" evidence="7">
    <location>
        <begin position="138"/>
        <end position="162"/>
    </location>
</feature>
<evidence type="ECO:0000259" key="9">
    <source>
        <dbReference type="Pfam" id="PF13515"/>
    </source>
</evidence>
<feature type="domain" description="Integral membrane bound transporter" evidence="9">
    <location>
        <begin position="407"/>
        <end position="527"/>
    </location>
</feature>
<feature type="transmembrane region" description="Helical" evidence="7">
    <location>
        <begin position="65"/>
        <end position="84"/>
    </location>
</feature>
<evidence type="ECO:0000256" key="4">
    <source>
        <dbReference type="ARBA" id="ARBA00022989"/>
    </source>
</evidence>
<comment type="similarity">
    <text evidence="6">Belongs to the YccS/YhfK family.</text>
</comment>
<feature type="transmembrane region" description="Helical" evidence="7">
    <location>
        <begin position="466"/>
        <end position="483"/>
    </location>
</feature>
<feature type="transmembrane region" description="Helical" evidence="7">
    <location>
        <begin position="518"/>
        <end position="535"/>
    </location>
</feature>
<feature type="transmembrane region" description="Helical" evidence="7">
    <location>
        <begin position="443"/>
        <end position="460"/>
    </location>
</feature>
<dbReference type="STRING" id="1035707.SAMN05216552_102574"/>
<evidence type="ECO:0000256" key="6">
    <source>
        <dbReference type="ARBA" id="ARBA00043993"/>
    </source>
</evidence>
<dbReference type="EMBL" id="FPBO01000025">
    <property type="protein sequence ID" value="SFV06554.1"/>
    <property type="molecule type" value="Genomic_DNA"/>
</dbReference>
<dbReference type="AlphaFoldDB" id="A0A1I7LAN1"/>